<evidence type="ECO:0000256" key="2">
    <source>
        <dbReference type="SAM" id="MobiDB-lite"/>
    </source>
</evidence>
<dbReference type="InterPro" id="IPR004176">
    <property type="entry name" value="Clp_R_N"/>
</dbReference>
<evidence type="ECO:0000256" key="1">
    <source>
        <dbReference type="PROSITE-ProRule" id="PRU01251"/>
    </source>
</evidence>
<keyword evidence="4" id="KW-0378">Hydrolase</keyword>
<evidence type="ECO:0000313" key="5">
    <source>
        <dbReference type="Proteomes" id="UP001612741"/>
    </source>
</evidence>
<comment type="caution">
    <text evidence="4">The sequence shown here is derived from an EMBL/GenBank/DDBJ whole genome shotgun (WGS) entry which is preliminary data.</text>
</comment>
<gene>
    <name evidence="4" type="ORF">ACIBG2_46495</name>
</gene>
<proteinExistence type="predicted"/>
<feature type="compositionally biased region" description="Low complexity" evidence="2">
    <location>
        <begin position="100"/>
        <end position="110"/>
    </location>
</feature>
<dbReference type="GO" id="GO:0006508">
    <property type="term" value="P:proteolysis"/>
    <property type="evidence" value="ECO:0007669"/>
    <property type="project" value="UniProtKB-KW"/>
</dbReference>
<dbReference type="PROSITE" id="PS51903">
    <property type="entry name" value="CLP_R"/>
    <property type="match status" value="1"/>
</dbReference>
<dbReference type="RefSeq" id="WP_397090850.1">
    <property type="nucleotide sequence ID" value="NZ_JBITGY010000016.1"/>
</dbReference>
<name>A0ABW7ZAS3_9ACTN</name>
<dbReference type="Proteomes" id="UP001612741">
    <property type="component" value="Unassembled WGS sequence"/>
</dbReference>
<feature type="region of interest" description="Disordered" evidence="2">
    <location>
        <begin position="100"/>
        <end position="121"/>
    </location>
</feature>
<keyword evidence="4" id="KW-0645">Protease</keyword>
<evidence type="ECO:0000259" key="3">
    <source>
        <dbReference type="PROSITE" id="PS51903"/>
    </source>
</evidence>
<evidence type="ECO:0000313" key="4">
    <source>
        <dbReference type="EMBL" id="MFI6504905.1"/>
    </source>
</evidence>
<organism evidence="4 5">
    <name type="scientific">Nonomuraea typhae</name>
    <dbReference type="NCBI Taxonomy" id="2603600"/>
    <lineage>
        <taxon>Bacteria</taxon>
        <taxon>Bacillati</taxon>
        <taxon>Actinomycetota</taxon>
        <taxon>Actinomycetes</taxon>
        <taxon>Streptosporangiales</taxon>
        <taxon>Streptosporangiaceae</taxon>
        <taxon>Nonomuraea</taxon>
    </lineage>
</organism>
<dbReference type="InterPro" id="IPR036628">
    <property type="entry name" value="Clp_N_dom_sf"/>
</dbReference>
<keyword evidence="5" id="KW-1185">Reference proteome</keyword>
<dbReference type="Gene3D" id="1.10.1780.10">
    <property type="entry name" value="Clp, N-terminal domain"/>
    <property type="match status" value="2"/>
</dbReference>
<accession>A0ABW7ZAS3</accession>
<feature type="domain" description="Clp R" evidence="3">
    <location>
        <begin position="2"/>
        <end position="184"/>
    </location>
</feature>
<dbReference type="Pfam" id="PF02861">
    <property type="entry name" value="Clp_N"/>
    <property type="match status" value="1"/>
</dbReference>
<keyword evidence="1" id="KW-0677">Repeat</keyword>
<protein>
    <submittedName>
        <fullName evidence="4">Clp protease N-terminal domain-containing protein</fullName>
    </submittedName>
</protein>
<dbReference type="GO" id="GO:0008233">
    <property type="term" value="F:peptidase activity"/>
    <property type="evidence" value="ECO:0007669"/>
    <property type="project" value="UniProtKB-KW"/>
</dbReference>
<dbReference type="SUPFAM" id="SSF81923">
    <property type="entry name" value="Double Clp-N motif"/>
    <property type="match status" value="2"/>
</dbReference>
<dbReference type="EMBL" id="JBITGY010000016">
    <property type="protein sequence ID" value="MFI6504905.1"/>
    <property type="molecule type" value="Genomic_DNA"/>
</dbReference>
<sequence length="184" mass="19043">MFERFTTDARQSVLTAAKLAADSGAAKAEPDHLLLAVSRGGGAGAGILTRHGVSADELTAAARGPRLRAGLTDDEAAALGEVGIDVEQVFRRIEQTFGPGALDQPAAAQPPRRPGRVGGPYSPQAKKVLELSLREARALGAREIGSPHLLLALLRQGVSAQLAAVLDGHEVTYDKVRQAAGEAG</sequence>
<reference evidence="4 5" key="1">
    <citation type="submission" date="2024-10" db="EMBL/GenBank/DDBJ databases">
        <title>The Natural Products Discovery Center: Release of the First 8490 Sequenced Strains for Exploring Actinobacteria Biosynthetic Diversity.</title>
        <authorList>
            <person name="Kalkreuter E."/>
            <person name="Kautsar S.A."/>
            <person name="Yang D."/>
            <person name="Bader C.D."/>
            <person name="Teijaro C.N."/>
            <person name="Fluegel L."/>
            <person name="Davis C.M."/>
            <person name="Simpson J.R."/>
            <person name="Lauterbach L."/>
            <person name="Steele A.D."/>
            <person name="Gui C."/>
            <person name="Meng S."/>
            <person name="Li G."/>
            <person name="Viehrig K."/>
            <person name="Ye F."/>
            <person name="Su P."/>
            <person name="Kiefer A.F."/>
            <person name="Nichols A."/>
            <person name="Cepeda A.J."/>
            <person name="Yan W."/>
            <person name="Fan B."/>
            <person name="Jiang Y."/>
            <person name="Adhikari A."/>
            <person name="Zheng C.-J."/>
            <person name="Schuster L."/>
            <person name="Cowan T.M."/>
            <person name="Smanski M.J."/>
            <person name="Chevrette M.G."/>
            <person name="De Carvalho L.P.S."/>
            <person name="Shen B."/>
        </authorList>
    </citation>
    <scope>NUCLEOTIDE SEQUENCE [LARGE SCALE GENOMIC DNA]</scope>
    <source>
        <strain evidence="4 5">NPDC050545</strain>
    </source>
</reference>